<dbReference type="Gene3D" id="1.10.10.10">
    <property type="entry name" value="Winged helix-like DNA-binding domain superfamily/Winged helix DNA-binding domain"/>
    <property type="match status" value="1"/>
</dbReference>
<keyword evidence="3" id="KW-0804">Transcription</keyword>
<dbReference type="InterPro" id="IPR000524">
    <property type="entry name" value="Tscrpt_reg_HTH_GntR"/>
</dbReference>
<name>A0ABU7PG72_9ACTN</name>
<dbReference type="InterPro" id="IPR036390">
    <property type="entry name" value="WH_DNA-bd_sf"/>
</dbReference>
<dbReference type="PANTHER" id="PTHR43537">
    <property type="entry name" value="TRANSCRIPTIONAL REGULATOR, GNTR FAMILY"/>
    <property type="match status" value="1"/>
</dbReference>
<proteinExistence type="predicted"/>
<feature type="domain" description="HTH gntR-type" evidence="4">
    <location>
        <begin position="12"/>
        <end position="79"/>
    </location>
</feature>
<evidence type="ECO:0000313" key="6">
    <source>
        <dbReference type="Proteomes" id="UP001344658"/>
    </source>
</evidence>
<organism evidence="5 6">
    <name type="scientific">Actinacidiphila polyblastidii</name>
    <dbReference type="NCBI Taxonomy" id="3110430"/>
    <lineage>
        <taxon>Bacteria</taxon>
        <taxon>Bacillati</taxon>
        <taxon>Actinomycetota</taxon>
        <taxon>Actinomycetes</taxon>
        <taxon>Kitasatosporales</taxon>
        <taxon>Streptomycetaceae</taxon>
        <taxon>Actinacidiphila</taxon>
    </lineage>
</organism>
<dbReference type="Gene3D" id="1.20.120.530">
    <property type="entry name" value="GntR ligand-binding domain-like"/>
    <property type="match status" value="1"/>
</dbReference>
<protein>
    <submittedName>
        <fullName evidence="5">GntR family transcriptional regulator</fullName>
    </submittedName>
</protein>
<dbReference type="SUPFAM" id="SSF48008">
    <property type="entry name" value="GntR ligand-binding domain-like"/>
    <property type="match status" value="1"/>
</dbReference>
<evidence type="ECO:0000256" key="2">
    <source>
        <dbReference type="ARBA" id="ARBA00023125"/>
    </source>
</evidence>
<keyword evidence="2" id="KW-0238">DNA-binding</keyword>
<evidence type="ECO:0000313" key="5">
    <source>
        <dbReference type="EMBL" id="MEE4544708.1"/>
    </source>
</evidence>
<accession>A0ABU7PG72</accession>
<dbReference type="PROSITE" id="PS50949">
    <property type="entry name" value="HTH_GNTR"/>
    <property type="match status" value="1"/>
</dbReference>
<dbReference type="InterPro" id="IPR011711">
    <property type="entry name" value="GntR_C"/>
</dbReference>
<sequence>MREGGGTPVRRSSLRQQIADALRDEILTGRLQAGRRFTVKEIAETYGVSATPVREALVDLAAQGLLEVEQHRGFQVRRFTAADFHSLTEARAFVVDAAFRWMGEHGMGDLPADSLASVRRRAEAAARAARTGVLDVLIGCDLRFWGELAAINGNPHLCEFLDRIRTQTWIYAVPHLRALPDLAGVCWSEHVALVDAVAARDTAQAQRLTHEYHVHHCALIERLAPTRAAENAPGSDAPLTGGPSAI</sequence>
<dbReference type="PANTHER" id="PTHR43537:SF45">
    <property type="entry name" value="GNTR FAMILY REGULATORY PROTEIN"/>
    <property type="match status" value="1"/>
</dbReference>
<reference evidence="5 6" key="1">
    <citation type="submission" date="2023-12" db="EMBL/GenBank/DDBJ databases">
        <title>Streptomyces sp. V4-01.</title>
        <authorList>
            <person name="Somphong A."/>
            <person name="Phongsopitanun W."/>
        </authorList>
    </citation>
    <scope>NUCLEOTIDE SEQUENCE [LARGE SCALE GENOMIC DNA]</scope>
    <source>
        <strain evidence="5 6">V4-01</strain>
    </source>
</reference>
<dbReference type="InterPro" id="IPR008920">
    <property type="entry name" value="TF_FadR/GntR_C"/>
</dbReference>
<dbReference type="Pfam" id="PF00392">
    <property type="entry name" value="GntR"/>
    <property type="match status" value="1"/>
</dbReference>
<dbReference type="CDD" id="cd07377">
    <property type="entry name" value="WHTH_GntR"/>
    <property type="match status" value="1"/>
</dbReference>
<dbReference type="SMART" id="SM00345">
    <property type="entry name" value="HTH_GNTR"/>
    <property type="match status" value="1"/>
</dbReference>
<gene>
    <name evidence="5" type="ORF">V2S66_22380</name>
</gene>
<comment type="caution">
    <text evidence="5">The sequence shown here is derived from an EMBL/GenBank/DDBJ whole genome shotgun (WGS) entry which is preliminary data.</text>
</comment>
<evidence type="ECO:0000256" key="1">
    <source>
        <dbReference type="ARBA" id="ARBA00023015"/>
    </source>
</evidence>
<evidence type="ECO:0000259" key="4">
    <source>
        <dbReference type="PROSITE" id="PS50949"/>
    </source>
</evidence>
<keyword evidence="6" id="KW-1185">Reference proteome</keyword>
<dbReference type="InterPro" id="IPR036388">
    <property type="entry name" value="WH-like_DNA-bd_sf"/>
</dbReference>
<dbReference type="Pfam" id="PF07729">
    <property type="entry name" value="FCD"/>
    <property type="match status" value="1"/>
</dbReference>
<dbReference type="RefSeq" id="WP_330797740.1">
    <property type="nucleotide sequence ID" value="NZ_JAZEWV010000020.1"/>
</dbReference>
<dbReference type="SUPFAM" id="SSF46785">
    <property type="entry name" value="Winged helix' DNA-binding domain"/>
    <property type="match status" value="1"/>
</dbReference>
<dbReference type="Proteomes" id="UP001344658">
    <property type="component" value="Unassembled WGS sequence"/>
</dbReference>
<evidence type="ECO:0000256" key="3">
    <source>
        <dbReference type="ARBA" id="ARBA00023163"/>
    </source>
</evidence>
<keyword evidence="1" id="KW-0805">Transcription regulation</keyword>
<dbReference type="EMBL" id="JAZEWV010000020">
    <property type="protein sequence ID" value="MEE4544708.1"/>
    <property type="molecule type" value="Genomic_DNA"/>
</dbReference>